<dbReference type="RefSeq" id="WP_249473535.1">
    <property type="nucleotide sequence ID" value="NZ_JAMBEP010000001.1"/>
</dbReference>
<keyword evidence="2 5" id="KW-0547">Nucleotide-binding</keyword>
<sequence>MTAPSLAQRALALFDELVELDVAERERRLRVLREQDPALHAEVAAMLAMDRADGAALDRSPESLLADATLADEDDDALIGQRIGPWRIAGIVGRGGMGAVYRGERADGEFQQQAAIKLIRLGLDHPELRRRFLRERQILARLKHPNIATLLDGGVADNGAPYFAMELIEGAPIDRWCDAGGLDVRARMRLFLQVCAAVQHAHQNLTVHRDLKPSNILVTDDGQAKLLDFGIAKLLEAGTDGGTTADRPFTPDYAAPEQIRGQAITTATDLYALGMVLYRLLADAYPFGATGSAALARLEREPEPLARAAERIAPMQAQARQLAPRALAAALRGDLSAIVHHCLQSDPSRRYPSAEALAADLRAWLDGRPIAARRGDRRYRLRKFVARHRWGVAAATLAILTLSGSTATAVWQAREAREQAALAVANAERAEAQAARALSTRDFAVGLFREADPLRSARGTQLTAVDLLKAAAQRVDKELEHAPETQAELRSAIGFSLYNLGDTEAGLALVERGLAQLRSIGAQGQTLAQVLQDRAIIRRIAADYAGAERDAREGLALIEHATGEQARLWRSKLRNTLATSLTYRGRHREGLELQQAVLEDRRVLFGDASPELAVDWNNLGNANLRLDRYAEAEAAFQRATDLMLEQHGPDHPRMVWLQMGLAMARSGQASRWREAETAVAEAERVLRKALPPAHPIAINVQGVRAYLLMQEGRYAEAEAAFARAIARARALDDPQAQVAVLQGQQGLCLLKQGRDEQAKALLAAAIAGFPTRHVADDPPLNRLQSAYGLALFRTGDRAHGEKEIRAALQRLQSAHFAVTDDYAEISSDLAALLEGSGRADEAQRWRQRARLTFSRVLGPSHPRSRLAMG</sequence>
<gene>
    <name evidence="7" type="ORF">M2650_09305</name>
</gene>
<dbReference type="Gene3D" id="1.25.40.10">
    <property type="entry name" value="Tetratricopeptide repeat domain"/>
    <property type="match status" value="2"/>
</dbReference>
<dbReference type="Pfam" id="PF00069">
    <property type="entry name" value="Pkinase"/>
    <property type="match status" value="1"/>
</dbReference>
<accession>A0ABT0MIY8</accession>
<dbReference type="InterPro" id="IPR000719">
    <property type="entry name" value="Prot_kinase_dom"/>
</dbReference>
<evidence type="ECO:0000313" key="7">
    <source>
        <dbReference type="EMBL" id="MCL1634826.1"/>
    </source>
</evidence>
<protein>
    <submittedName>
        <fullName evidence="7">Serine/threonine-protein kinase</fullName>
    </submittedName>
</protein>
<feature type="domain" description="Protein kinase" evidence="6">
    <location>
        <begin position="86"/>
        <end position="365"/>
    </location>
</feature>
<keyword evidence="1" id="KW-0808">Transferase</keyword>
<reference evidence="7 8" key="1">
    <citation type="submission" date="2022-05" db="EMBL/GenBank/DDBJ databases">
        <title>Luteimonas sp. SX5, whole genome shotgun sequencing project.</title>
        <authorList>
            <person name="Zhao G."/>
            <person name="Shen L."/>
        </authorList>
    </citation>
    <scope>NUCLEOTIDE SEQUENCE [LARGE SCALE GENOMIC DNA]</scope>
    <source>
        <strain evidence="7 8">SX5</strain>
    </source>
</reference>
<evidence type="ECO:0000313" key="8">
    <source>
        <dbReference type="Proteomes" id="UP001431217"/>
    </source>
</evidence>
<comment type="caution">
    <text evidence="7">The sequence shown here is derived from an EMBL/GenBank/DDBJ whole genome shotgun (WGS) entry which is preliminary data.</text>
</comment>
<dbReference type="InterPro" id="IPR019734">
    <property type="entry name" value="TPR_rpt"/>
</dbReference>
<dbReference type="EMBL" id="JAMBEP010000001">
    <property type="protein sequence ID" value="MCL1634826.1"/>
    <property type="molecule type" value="Genomic_DNA"/>
</dbReference>
<dbReference type="InterPro" id="IPR011009">
    <property type="entry name" value="Kinase-like_dom_sf"/>
</dbReference>
<dbReference type="Gene3D" id="3.30.200.20">
    <property type="entry name" value="Phosphorylase Kinase, domain 1"/>
    <property type="match status" value="1"/>
</dbReference>
<organism evidence="7 8">
    <name type="scientific">Luteimonas galliterrae</name>
    <dbReference type="NCBI Taxonomy" id="2940486"/>
    <lineage>
        <taxon>Bacteria</taxon>
        <taxon>Pseudomonadati</taxon>
        <taxon>Pseudomonadota</taxon>
        <taxon>Gammaproteobacteria</taxon>
        <taxon>Lysobacterales</taxon>
        <taxon>Lysobacteraceae</taxon>
        <taxon>Luteimonas</taxon>
    </lineage>
</organism>
<name>A0ABT0MIY8_9GAMM</name>
<dbReference type="SUPFAM" id="SSF56112">
    <property type="entry name" value="Protein kinase-like (PK-like)"/>
    <property type="match status" value="1"/>
</dbReference>
<dbReference type="CDD" id="cd14014">
    <property type="entry name" value="STKc_PknB_like"/>
    <property type="match status" value="1"/>
</dbReference>
<keyword evidence="3 7" id="KW-0418">Kinase</keyword>
<dbReference type="Gene3D" id="1.10.510.10">
    <property type="entry name" value="Transferase(Phosphotransferase) domain 1"/>
    <property type="match status" value="1"/>
</dbReference>
<dbReference type="PANTHER" id="PTHR43289">
    <property type="entry name" value="MITOGEN-ACTIVATED PROTEIN KINASE KINASE KINASE 20-RELATED"/>
    <property type="match status" value="1"/>
</dbReference>
<dbReference type="InterPro" id="IPR011990">
    <property type="entry name" value="TPR-like_helical_dom_sf"/>
</dbReference>
<dbReference type="SMART" id="SM00028">
    <property type="entry name" value="TPR"/>
    <property type="match status" value="5"/>
</dbReference>
<evidence type="ECO:0000256" key="4">
    <source>
        <dbReference type="ARBA" id="ARBA00022840"/>
    </source>
</evidence>
<evidence type="ECO:0000256" key="5">
    <source>
        <dbReference type="PROSITE-ProRule" id="PRU10141"/>
    </source>
</evidence>
<evidence type="ECO:0000259" key="6">
    <source>
        <dbReference type="SMART" id="SM00220"/>
    </source>
</evidence>
<proteinExistence type="predicted"/>
<dbReference type="Proteomes" id="UP001431217">
    <property type="component" value="Unassembled WGS sequence"/>
</dbReference>
<keyword evidence="8" id="KW-1185">Reference proteome</keyword>
<dbReference type="Pfam" id="PF13424">
    <property type="entry name" value="TPR_12"/>
    <property type="match status" value="2"/>
</dbReference>
<dbReference type="SMART" id="SM00220">
    <property type="entry name" value="S_TKc"/>
    <property type="match status" value="1"/>
</dbReference>
<dbReference type="SUPFAM" id="SSF48452">
    <property type="entry name" value="TPR-like"/>
    <property type="match status" value="3"/>
</dbReference>
<keyword evidence="4 5" id="KW-0067">ATP-binding</keyword>
<dbReference type="InterPro" id="IPR017441">
    <property type="entry name" value="Protein_kinase_ATP_BS"/>
</dbReference>
<evidence type="ECO:0000256" key="2">
    <source>
        <dbReference type="ARBA" id="ARBA00022741"/>
    </source>
</evidence>
<evidence type="ECO:0000256" key="1">
    <source>
        <dbReference type="ARBA" id="ARBA00022679"/>
    </source>
</evidence>
<dbReference type="PROSITE" id="PS00107">
    <property type="entry name" value="PROTEIN_KINASE_ATP"/>
    <property type="match status" value="1"/>
</dbReference>
<evidence type="ECO:0000256" key="3">
    <source>
        <dbReference type="ARBA" id="ARBA00022777"/>
    </source>
</evidence>
<dbReference type="GO" id="GO:0016301">
    <property type="term" value="F:kinase activity"/>
    <property type="evidence" value="ECO:0007669"/>
    <property type="project" value="UniProtKB-KW"/>
</dbReference>
<dbReference type="PANTHER" id="PTHR43289:SF34">
    <property type="entry name" value="SERINE_THREONINE-PROTEIN KINASE YBDM-RELATED"/>
    <property type="match status" value="1"/>
</dbReference>
<feature type="binding site" evidence="5">
    <location>
        <position position="117"/>
    </location>
    <ligand>
        <name>ATP</name>
        <dbReference type="ChEBI" id="CHEBI:30616"/>
    </ligand>
</feature>